<accession>A0A917LQM7</accession>
<evidence type="ECO:0000256" key="9">
    <source>
        <dbReference type="ARBA" id="ARBA00023065"/>
    </source>
</evidence>
<feature type="short sequence motif" description="TonB C-terminal box" evidence="15">
    <location>
        <begin position="705"/>
        <end position="722"/>
    </location>
</feature>
<feature type="domain" description="TonB-dependent receptor-like beta-barrel" evidence="19">
    <location>
        <begin position="250"/>
        <end position="687"/>
    </location>
</feature>
<dbReference type="InterPro" id="IPR036942">
    <property type="entry name" value="Beta-barrel_TonB_sf"/>
</dbReference>
<dbReference type="InterPro" id="IPR010917">
    <property type="entry name" value="TonB_rcpt_CS"/>
</dbReference>
<dbReference type="InterPro" id="IPR000531">
    <property type="entry name" value="Beta-barrel_TonB"/>
</dbReference>
<feature type="signal peptide" evidence="18">
    <location>
        <begin position="1"/>
        <end position="28"/>
    </location>
</feature>
<evidence type="ECO:0000256" key="7">
    <source>
        <dbReference type="ARBA" id="ARBA00022729"/>
    </source>
</evidence>
<evidence type="ECO:0000256" key="17">
    <source>
        <dbReference type="SAM" id="MobiDB-lite"/>
    </source>
</evidence>
<dbReference type="PANTHER" id="PTHR32552:SF82">
    <property type="entry name" value="FCUA PROTEIN"/>
    <property type="match status" value="1"/>
</dbReference>
<dbReference type="GO" id="GO:0015344">
    <property type="term" value="F:siderophore uptake transmembrane transporter activity"/>
    <property type="evidence" value="ECO:0007669"/>
    <property type="project" value="TreeGrafter"/>
</dbReference>
<evidence type="ECO:0000256" key="2">
    <source>
        <dbReference type="ARBA" id="ARBA00009810"/>
    </source>
</evidence>
<dbReference type="Pfam" id="PF00593">
    <property type="entry name" value="TonB_dep_Rec_b-barrel"/>
    <property type="match status" value="1"/>
</dbReference>
<evidence type="ECO:0000313" key="21">
    <source>
        <dbReference type="EMBL" id="GGG51273.1"/>
    </source>
</evidence>
<evidence type="ECO:0000256" key="16">
    <source>
        <dbReference type="RuleBase" id="RU003357"/>
    </source>
</evidence>
<evidence type="ECO:0000259" key="19">
    <source>
        <dbReference type="Pfam" id="PF00593"/>
    </source>
</evidence>
<evidence type="ECO:0000256" key="14">
    <source>
        <dbReference type="PROSITE-ProRule" id="PRU01360"/>
    </source>
</evidence>
<keyword evidence="13 14" id="KW-0998">Cell outer membrane</keyword>
<gene>
    <name evidence="21" type="ORF">GCM10011403_05540</name>
</gene>
<sequence>MNNSLNRTSSFKLALVISAITLSPSLLAQGAASSEMEEIIVTGSQVALPEAFSGGQVARGGRAGMLGNLDMMESPFASSNFTEDLIRQQQAVSVADVMQNDPVVRVAKGFGNFQELYMIRGFPVYSDDMTYNGVFGILPRQFVAAEIAERVEVFRGASAFLNGAAPGGSSLGGSVNLVPKRADVLDLNRVTVGLESGGQRQLAADVSRRFGSNGETGVRGNIVSRDGETSVNDQERELTAMSLGMDHQGERLRLSADMGYQDHRIDSPRPSVTPNGEIPAAPSADTNFAQPWTFTDEEQFFGAARGEYDINQNLRAWAAIGARQGEERNRLANPNAAVDGTTSAYRFDNVREDDILSGEVGMRADLDYRGVSHAVTVTASSFSLESRNAYAFSSFSGFAGDLYDPFTVDAPDADFFVGGSMSAPYITEKVDNEGFAVADMMGFLDDQVLVTVGARWQNIATASFDYNSGTELSSYDESRVTPVLGVVYKPSETVSLYANYIEGLLPGEIAPANSGGAPVLNAGEVFDPYQSEQFEMGVKGDFGSVGGSISFYQTSKPSSYVENNVFGTYGEQENRGLEISAFGEITPDVRIIAGYTRLEAEQQRTENGQFDGNTAVGAPENQSNINVEWDTPVAGLTLEGRMVNTGSQYADAANTVELESWQRFDLGLRYARRFNEKPVTFRARLRNATDEDQWVSVGGFPGSNYLVLGEPRTLVMSASVDF</sequence>
<comment type="caution">
    <text evidence="21">The sequence shown here is derived from an EMBL/GenBank/DDBJ whole genome shotgun (WGS) entry which is preliminary data.</text>
</comment>
<dbReference type="OrthoDB" id="8732650at2"/>
<dbReference type="CDD" id="cd01347">
    <property type="entry name" value="ligand_gated_channel"/>
    <property type="match status" value="1"/>
</dbReference>
<dbReference type="PANTHER" id="PTHR32552">
    <property type="entry name" value="FERRICHROME IRON RECEPTOR-RELATED"/>
    <property type="match status" value="1"/>
</dbReference>
<organism evidence="21 22">
    <name type="scientific">Pseudohongiella nitratireducens</name>
    <dbReference type="NCBI Taxonomy" id="1768907"/>
    <lineage>
        <taxon>Bacteria</taxon>
        <taxon>Pseudomonadati</taxon>
        <taxon>Pseudomonadota</taxon>
        <taxon>Gammaproteobacteria</taxon>
        <taxon>Pseudomonadales</taxon>
        <taxon>Pseudohongiellaceae</taxon>
        <taxon>Pseudohongiella</taxon>
    </lineage>
</organism>
<dbReference type="PROSITE" id="PS01156">
    <property type="entry name" value="TONB_DEPENDENT_REC_2"/>
    <property type="match status" value="1"/>
</dbReference>
<keyword evidence="7 18" id="KW-0732">Signal</keyword>
<evidence type="ECO:0000256" key="6">
    <source>
        <dbReference type="ARBA" id="ARBA00022692"/>
    </source>
</evidence>
<evidence type="ECO:0000256" key="4">
    <source>
        <dbReference type="ARBA" id="ARBA00022452"/>
    </source>
</evidence>
<keyword evidence="22" id="KW-1185">Reference proteome</keyword>
<keyword evidence="3 14" id="KW-0813">Transport</keyword>
<dbReference type="Pfam" id="PF07715">
    <property type="entry name" value="Plug"/>
    <property type="match status" value="1"/>
</dbReference>
<feature type="chain" id="PRO_5037954716" evidence="18">
    <location>
        <begin position="29"/>
        <end position="722"/>
    </location>
</feature>
<evidence type="ECO:0000256" key="15">
    <source>
        <dbReference type="PROSITE-ProRule" id="PRU10144"/>
    </source>
</evidence>
<dbReference type="Gene3D" id="2.170.130.10">
    <property type="entry name" value="TonB-dependent receptor, plug domain"/>
    <property type="match status" value="1"/>
</dbReference>
<dbReference type="InterPro" id="IPR012910">
    <property type="entry name" value="Plug_dom"/>
</dbReference>
<reference evidence="21" key="2">
    <citation type="submission" date="2020-09" db="EMBL/GenBank/DDBJ databases">
        <authorList>
            <person name="Sun Q."/>
            <person name="Zhou Y."/>
        </authorList>
    </citation>
    <scope>NUCLEOTIDE SEQUENCE</scope>
    <source>
        <strain evidence="21">CGMCC 1.15425</strain>
    </source>
</reference>
<dbReference type="PROSITE" id="PS52016">
    <property type="entry name" value="TONB_DEPENDENT_REC_3"/>
    <property type="match status" value="1"/>
</dbReference>
<dbReference type="InterPro" id="IPR039426">
    <property type="entry name" value="TonB-dep_rcpt-like"/>
</dbReference>
<dbReference type="EMBL" id="BMIY01000002">
    <property type="protein sequence ID" value="GGG51273.1"/>
    <property type="molecule type" value="Genomic_DNA"/>
</dbReference>
<dbReference type="RefSeq" id="WP_068811507.1">
    <property type="nucleotide sequence ID" value="NZ_BMIY01000002.1"/>
</dbReference>
<dbReference type="GO" id="GO:0015891">
    <property type="term" value="P:siderophore transport"/>
    <property type="evidence" value="ECO:0007669"/>
    <property type="project" value="InterPro"/>
</dbReference>
<evidence type="ECO:0000256" key="1">
    <source>
        <dbReference type="ARBA" id="ARBA00004571"/>
    </source>
</evidence>
<evidence type="ECO:0000256" key="5">
    <source>
        <dbReference type="ARBA" id="ARBA00022496"/>
    </source>
</evidence>
<feature type="domain" description="TonB-dependent receptor plug" evidence="20">
    <location>
        <begin position="71"/>
        <end position="168"/>
    </location>
</feature>
<dbReference type="InterPro" id="IPR010105">
    <property type="entry name" value="TonB_sidphr_rcpt"/>
</dbReference>
<keyword evidence="8" id="KW-0408">Iron</keyword>
<dbReference type="InterPro" id="IPR037066">
    <property type="entry name" value="Plug_dom_sf"/>
</dbReference>
<keyword evidence="6 14" id="KW-0812">Transmembrane</keyword>
<protein>
    <submittedName>
        <fullName evidence="21">TonB-dependent receptor</fullName>
    </submittedName>
</protein>
<evidence type="ECO:0000256" key="11">
    <source>
        <dbReference type="ARBA" id="ARBA00023136"/>
    </source>
</evidence>
<evidence type="ECO:0000256" key="12">
    <source>
        <dbReference type="ARBA" id="ARBA00023170"/>
    </source>
</evidence>
<dbReference type="Gene3D" id="2.40.170.20">
    <property type="entry name" value="TonB-dependent receptor, beta-barrel domain"/>
    <property type="match status" value="1"/>
</dbReference>
<comment type="similarity">
    <text evidence="2 14 16">Belongs to the TonB-dependent receptor family.</text>
</comment>
<dbReference type="SUPFAM" id="SSF56935">
    <property type="entry name" value="Porins"/>
    <property type="match status" value="1"/>
</dbReference>
<feature type="region of interest" description="Disordered" evidence="17">
    <location>
        <begin position="265"/>
        <end position="285"/>
    </location>
</feature>
<evidence type="ECO:0000313" key="22">
    <source>
        <dbReference type="Proteomes" id="UP000627715"/>
    </source>
</evidence>
<name>A0A917LQM7_9GAMM</name>
<evidence type="ECO:0000259" key="20">
    <source>
        <dbReference type="Pfam" id="PF07715"/>
    </source>
</evidence>
<evidence type="ECO:0000256" key="18">
    <source>
        <dbReference type="SAM" id="SignalP"/>
    </source>
</evidence>
<keyword evidence="5" id="KW-0410">Iron transport</keyword>
<evidence type="ECO:0000256" key="8">
    <source>
        <dbReference type="ARBA" id="ARBA00023004"/>
    </source>
</evidence>
<evidence type="ECO:0000256" key="13">
    <source>
        <dbReference type="ARBA" id="ARBA00023237"/>
    </source>
</evidence>
<reference evidence="21" key="1">
    <citation type="journal article" date="2014" name="Int. J. Syst. Evol. Microbiol.">
        <title>Complete genome sequence of Corynebacterium casei LMG S-19264T (=DSM 44701T), isolated from a smear-ripened cheese.</title>
        <authorList>
            <consortium name="US DOE Joint Genome Institute (JGI-PGF)"/>
            <person name="Walter F."/>
            <person name="Albersmeier A."/>
            <person name="Kalinowski J."/>
            <person name="Ruckert C."/>
        </authorList>
    </citation>
    <scope>NUCLEOTIDE SEQUENCE</scope>
    <source>
        <strain evidence="21">CGMCC 1.15425</strain>
    </source>
</reference>
<proteinExistence type="inferred from homology"/>
<keyword evidence="10 16" id="KW-0798">TonB box</keyword>
<dbReference type="Proteomes" id="UP000627715">
    <property type="component" value="Unassembled WGS sequence"/>
</dbReference>
<comment type="subcellular location">
    <subcellularLocation>
        <location evidence="1 14">Cell outer membrane</location>
        <topology evidence="1 14">Multi-pass membrane protein</topology>
    </subcellularLocation>
</comment>
<dbReference type="GO" id="GO:0038023">
    <property type="term" value="F:signaling receptor activity"/>
    <property type="evidence" value="ECO:0007669"/>
    <property type="project" value="InterPro"/>
</dbReference>
<keyword evidence="4 14" id="KW-1134">Transmembrane beta strand</keyword>
<dbReference type="NCBIfam" id="TIGR01783">
    <property type="entry name" value="TonB-siderophor"/>
    <property type="match status" value="1"/>
</dbReference>
<keyword evidence="9" id="KW-0406">Ion transport</keyword>
<evidence type="ECO:0000256" key="3">
    <source>
        <dbReference type="ARBA" id="ARBA00022448"/>
    </source>
</evidence>
<dbReference type="GO" id="GO:0009279">
    <property type="term" value="C:cell outer membrane"/>
    <property type="evidence" value="ECO:0007669"/>
    <property type="project" value="UniProtKB-SubCell"/>
</dbReference>
<keyword evidence="12 21" id="KW-0675">Receptor</keyword>
<dbReference type="AlphaFoldDB" id="A0A917LQM7"/>
<evidence type="ECO:0000256" key="10">
    <source>
        <dbReference type="ARBA" id="ARBA00023077"/>
    </source>
</evidence>
<keyword evidence="11 14" id="KW-0472">Membrane</keyword>